<dbReference type="InterPro" id="IPR002159">
    <property type="entry name" value="CD36_fam"/>
</dbReference>
<keyword evidence="6 8" id="KW-0472">Membrane</keyword>
<organism evidence="9 10">
    <name type="scientific">Orchesella cincta</name>
    <name type="common">Springtail</name>
    <name type="synonym">Podura cincta</name>
    <dbReference type="NCBI Taxonomy" id="48709"/>
    <lineage>
        <taxon>Eukaryota</taxon>
        <taxon>Metazoa</taxon>
        <taxon>Ecdysozoa</taxon>
        <taxon>Arthropoda</taxon>
        <taxon>Hexapoda</taxon>
        <taxon>Collembola</taxon>
        <taxon>Entomobryomorpha</taxon>
        <taxon>Entomobryoidea</taxon>
        <taxon>Orchesellidae</taxon>
        <taxon>Orchesellinae</taxon>
        <taxon>Orchesella</taxon>
    </lineage>
</organism>
<evidence type="ECO:0000313" key="9">
    <source>
        <dbReference type="EMBL" id="ODM93105.1"/>
    </source>
</evidence>
<keyword evidence="9" id="KW-0675">Receptor</keyword>
<reference evidence="9 10" key="1">
    <citation type="journal article" date="2016" name="Genome Biol. Evol.">
        <title>Gene Family Evolution Reflects Adaptation to Soil Environmental Stressors in the Genome of the Collembolan Orchesella cincta.</title>
        <authorList>
            <person name="Faddeeva-Vakhrusheva A."/>
            <person name="Derks M.F."/>
            <person name="Anvar S.Y."/>
            <person name="Agamennone V."/>
            <person name="Suring W."/>
            <person name="Smit S."/>
            <person name="van Straalen N.M."/>
            <person name="Roelofs D."/>
        </authorList>
    </citation>
    <scope>NUCLEOTIDE SEQUENCE [LARGE SCALE GENOMIC DNA]</scope>
    <source>
        <tissue evidence="9">Mixed pool</tissue>
    </source>
</reference>
<keyword evidence="3" id="KW-1003">Cell membrane</keyword>
<accession>A0A1D2MJQ6</accession>
<dbReference type="Pfam" id="PF01130">
    <property type="entry name" value="CD36"/>
    <property type="match status" value="1"/>
</dbReference>
<keyword evidence="10" id="KW-1185">Reference proteome</keyword>
<evidence type="ECO:0000256" key="2">
    <source>
        <dbReference type="ARBA" id="ARBA00010532"/>
    </source>
</evidence>
<comment type="similarity">
    <text evidence="2">Belongs to the CD36 family.</text>
</comment>
<dbReference type="GO" id="GO:0005044">
    <property type="term" value="F:scavenger receptor activity"/>
    <property type="evidence" value="ECO:0007669"/>
    <property type="project" value="TreeGrafter"/>
</dbReference>
<name>A0A1D2MJQ6_ORCCI</name>
<keyword evidence="7" id="KW-0325">Glycoprotein</keyword>
<dbReference type="PANTHER" id="PTHR11923">
    <property type="entry name" value="SCAVENGER RECEPTOR CLASS B TYPE-1 SR-B1"/>
    <property type="match status" value="1"/>
</dbReference>
<dbReference type="GO" id="GO:0005886">
    <property type="term" value="C:plasma membrane"/>
    <property type="evidence" value="ECO:0007669"/>
    <property type="project" value="UniProtKB-SubCell"/>
</dbReference>
<evidence type="ECO:0000313" key="10">
    <source>
        <dbReference type="Proteomes" id="UP000094527"/>
    </source>
</evidence>
<proteinExistence type="inferred from homology"/>
<comment type="subcellular location">
    <subcellularLocation>
        <location evidence="1">Cell membrane</location>
    </subcellularLocation>
</comment>
<keyword evidence="5 8" id="KW-1133">Transmembrane helix</keyword>
<dbReference type="GO" id="GO:0005737">
    <property type="term" value="C:cytoplasm"/>
    <property type="evidence" value="ECO:0007669"/>
    <property type="project" value="TreeGrafter"/>
</dbReference>
<feature type="transmembrane region" description="Helical" evidence="8">
    <location>
        <begin position="56"/>
        <end position="77"/>
    </location>
</feature>
<sequence length="578" mass="65173">MTKSPKKEYFGVVQDVSPNLTKVDDLVIYNGTTYQHPPLSACKDSMKKRGLKQTSIVIVLVALPLLFLAVSLGWIIVPCIIRHEILKKAVISPEVNPELYSAWIHPPVPVYLKVYLFNISNPKEFQNGSKPKLLEMGPYIFRENRTKVNIHHDDATNDAITYEEHITYHFEQRLSGNAKLEDKITIINVPFAAAAIKIAHDLPWPMNDLAQMILINYKESLFIEKTVEEALFKGWKVPFLEKIEQDVGFTLIPSNEFGFFVGQNDTEQGPYTVSRGSEDKSSLGVILKFKNQSELDFWTKSSTCNQIQGTDGTIFSPFVQKSTVLRLFNPELCRSVYLTYTADTDFEGIRGYRFTAPASVMKDPTEGDENRCFCIYDDDEKCLKQGALDLGPCREGAPIAMSTPHFLDANAEYIENSGLVPHRHKHETFLDIEPTTGIILQASKKIQVNLILKRVNGISSMSRVPEMLLPLVWADECASLDAESKGKFQSALFYLWLADFISKWVLLAIALIVSLLLITRKLRRKGVSLPPLFMSKKENSNVLSGTKGCEYKNSCVREDDTSEVFASQQVPLQENHSS</sequence>
<dbReference type="PRINTS" id="PR01609">
    <property type="entry name" value="CD36FAMILY"/>
</dbReference>
<dbReference type="OrthoDB" id="514335at2759"/>
<dbReference type="STRING" id="48709.A0A1D2MJQ6"/>
<evidence type="ECO:0000256" key="7">
    <source>
        <dbReference type="ARBA" id="ARBA00023180"/>
    </source>
</evidence>
<protein>
    <submittedName>
        <fullName evidence="9">Scavenger receptor class B member 1</fullName>
    </submittedName>
</protein>
<dbReference type="Proteomes" id="UP000094527">
    <property type="component" value="Unassembled WGS sequence"/>
</dbReference>
<evidence type="ECO:0000256" key="5">
    <source>
        <dbReference type="ARBA" id="ARBA00022989"/>
    </source>
</evidence>
<evidence type="ECO:0000256" key="6">
    <source>
        <dbReference type="ARBA" id="ARBA00023136"/>
    </source>
</evidence>
<gene>
    <name evidence="9" type="ORF">Ocin01_13582</name>
</gene>
<evidence type="ECO:0000256" key="4">
    <source>
        <dbReference type="ARBA" id="ARBA00022692"/>
    </source>
</evidence>
<dbReference type="PANTHER" id="PTHR11923:SF51">
    <property type="entry name" value="LYSOSOME MEMBRANE PROTEIN 2"/>
    <property type="match status" value="1"/>
</dbReference>
<comment type="caution">
    <text evidence="9">The sequence shown here is derived from an EMBL/GenBank/DDBJ whole genome shotgun (WGS) entry which is preliminary data.</text>
</comment>
<keyword evidence="4 8" id="KW-0812">Transmembrane</keyword>
<evidence type="ECO:0000256" key="1">
    <source>
        <dbReference type="ARBA" id="ARBA00004236"/>
    </source>
</evidence>
<evidence type="ECO:0000256" key="8">
    <source>
        <dbReference type="SAM" id="Phobius"/>
    </source>
</evidence>
<dbReference type="EMBL" id="LJIJ01001075">
    <property type="protein sequence ID" value="ODM93105.1"/>
    <property type="molecule type" value="Genomic_DNA"/>
</dbReference>
<feature type="transmembrane region" description="Helical" evidence="8">
    <location>
        <begin position="493"/>
        <end position="518"/>
    </location>
</feature>
<dbReference type="AlphaFoldDB" id="A0A1D2MJQ6"/>
<dbReference type="OMA" id="RYINTIP"/>
<evidence type="ECO:0000256" key="3">
    <source>
        <dbReference type="ARBA" id="ARBA00022475"/>
    </source>
</evidence>